<evidence type="ECO:0000313" key="1">
    <source>
        <dbReference type="EMBL" id="SVC73884.1"/>
    </source>
</evidence>
<proteinExistence type="predicted"/>
<dbReference type="EMBL" id="UINC01108056">
    <property type="protein sequence ID" value="SVC73884.1"/>
    <property type="molecule type" value="Genomic_DNA"/>
</dbReference>
<reference evidence="1" key="1">
    <citation type="submission" date="2018-05" db="EMBL/GenBank/DDBJ databases">
        <authorList>
            <person name="Lanie J.A."/>
            <person name="Ng W.-L."/>
            <person name="Kazmierczak K.M."/>
            <person name="Andrzejewski T.M."/>
            <person name="Davidsen T.M."/>
            <person name="Wayne K.J."/>
            <person name="Tettelin H."/>
            <person name="Glass J.I."/>
            <person name="Rusch D."/>
            <person name="Podicherti R."/>
            <person name="Tsui H.-C.T."/>
            <person name="Winkler M.E."/>
        </authorList>
    </citation>
    <scope>NUCLEOTIDE SEQUENCE</scope>
</reference>
<feature type="non-terminal residue" evidence="1">
    <location>
        <position position="154"/>
    </location>
</feature>
<sequence>MFAVDLDCVDIRKTKSDGSARFQTGFPKRGRFRKIFHYSHIGYYTDVEEINQNRSVTHYWPGISYSLLAGNELLVTGGVPHLSHKHSSQDRQSPHILVHSQLAARQSWQLHPAPTLNHSLIYQSSIFLTTSRPSQLFSTATSCFSQAYLVFVSA</sequence>
<accession>A0A382PKH9</accession>
<dbReference type="AlphaFoldDB" id="A0A382PKH9"/>
<name>A0A382PKH9_9ZZZZ</name>
<gene>
    <name evidence="1" type="ORF">METZ01_LOCUS326738</name>
</gene>
<organism evidence="1">
    <name type="scientific">marine metagenome</name>
    <dbReference type="NCBI Taxonomy" id="408172"/>
    <lineage>
        <taxon>unclassified sequences</taxon>
        <taxon>metagenomes</taxon>
        <taxon>ecological metagenomes</taxon>
    </lineage>
</organism>
<protein>
    <submittedName>
        <fullName evidence="1">Uncharacterized protein</fullName>
    </submittedName>
</protein>